<dbReference type="Proteomes" id="UP000680206">
    <property type="component" value="Unassembled WGS sequence"/>
</dbReference>
<proteinExistence type="predicted"/>
<reference evidence="2 3" key="1">
    <citation type="submission" date="2021-03" db="EMBL/GenBank/DDBJ databases">
        <title>Actinomadura violae sp. nov., isolated from lichen in Thailand.</title>
        <authorList>
            <person name="Kanchanasin P."/>
            <person name="Saeng-In P."/>
            <person name="Phongsopitanun W."/>
            <person name="Yuki M."/>
            <person name="Kudo T."/>
            <person name="Ohkuma M."/>
            <person name="Tanasupawat S."/>
        </authorList>
    </citation>
    <scope>NUCLEOTIDE SEQUENCE [LARGE SCALE GENOMIC DNA]</scope>
    <source>
        <strain evidence="2 3">LCR2-06</strain>
    </source>
</reference>
<evidence type="ECO:0000313" key="2">
    <source>
        <dbReference type="EMBL" id="MBO2463097.1"/>
    </source>
</evidence>
<gene>
    <name evidence="2" type="ORF">J4709_36575</name>
</gene>
<evidence type="ECO:0000256" key="1">
    <source>
        <dbReference type="SAM" id="MobiDB-lite"/>
    </source>
</evidence>
<keyword evidence="3" id="KW-1185">Reference proteome</keyword>
<evidence type="ECO:0000313" key="3">
    <source>
        <dbReference type="Proteomes" id="UP000680206"/>
    </source>
</evidence>
<accession>A0ABS3S2A8</accession>
<sequence>MDEKRPPSAPRPQLLLLTAGAVIGAVLLAAALVVDLTGANDPQTPAMPTPVRPTMPSLPTTFPTVPPGGSGLPTQLPTDFPTQMPSFPTDLPSIPQMPGGAP</sequence>
<dbReference type="RefSeq" id="WP_208247959.1">
    <property type="nucleotide sequence ID" value="NZ_JAGEPF010000025.1"/>
</dbReference>
<feature type="compositionally biased region" description="Polar residues" evidence="1">
    <location>
        <begin position="72"/>
        <end position="86"/>
    </location>
</feature>
<comment type="caution">
    <text evidence="2">The sequence shown here is derived from an EMBL/GenBank/DDBJ whole genome shotgun (WGS) entry which is preliminary data.</text>
</comment>
<protein>
    <submittedName>
        <fullName evidence="2">Uncharacterized protein</fullName>
    </submittedName>
</protein>
<feature type="region of interest" description="Disordered" evidence="1">
    <location>
        <begin position="43"/>
        <end position="102"/>
    </location>
</feature>
<organism evidence="2 3">
    <name type="scientific">Actinomadura violacea</name>
    <dbReference type="NCBI Taxonomy" id="2819934"/>
    <lineage>
        <taxon>Bacteria</taxon>
        <taxon>Bacillati</taxon>
        <taxon>Actinomycetota</taxon>
        <taxon>Actinomycetes</taxon>
        <taxon>Streptosporangiales</taxon>
        <taxon>Thermomonosporaceae</taxon>
        <taxon>Actinomadura</taxon>
    </lineage>
</organism>
<name>A0ABS3S2A8_9ACTN</name>
<dbReference type="EMBL" id="JAGEPF010000025">
    <property type="protein sequence ID" value="MBO2463097.1"/>
    <property type="molecule type" value="Genomic_DNA"/>
</dbReference>